<protein>
    <submittedName>
        <fullName evidence="1">Uncharacterized protein</fullName>
    </submittedName>
</protein>
<organism evidence="1 2">
    <name type="scientific">Lactuca sativa</name>
    <name type="common">Garden lettuce</name>
    <dbReference type="NCBI Taxonomy" id="4236"/>
    <lineage>
        <taxon>Eukaryota</taxon>
        <taxon>Viridiplantae</taxon>
        <taxon>Streptophyta</taxon>
        <taxon>Embryophyta</taxon>
        <taxon>Tracheophyta</taxon>
        <taxon>Spermatophyta</taxon>
        <taxon>Magnoliopsida</taxon>
        <taxon>eudicotyledons</taxon>
        <taxon>Gunneridae</taxon>
        <taxon>Pentapetalae</taxon>
        <taxon>asterids</taxon>
        <taxon>campanulids</taxon>
        <taxon>Asterales</taxon>
        <taxon>Asteraceae</taxon>
        <taxon>Cichorioideae</taxon>
        <taxon>Cichorieae</taxon>
        <taxon>Lactucinae</taxon>
        <taxon>Lactuca</taxon>
    </lineage>
</organism>
<sequence length="88" mass="9578">MNSVSIANSLGSGSRAPILIPEEYNSWVGRMNLNLNAMNEDIWKCASFTKPVYKVGIRLLPIKWQLNGCPLSPTACLTGGGSLAKWLL</sequence>
<dbReference type="AlphaFoldDB" id="A0A9R1VQN7"/>
<name>A0A9R1VQN7_LACSA</name>
<evidence type="ECO:0000313" key="2">
    <source>
        <dbReference type="Proteomes" id="UP000235145"/>
    </source>
</evidence>
<keyword evidence="2" id="KW-1185">Reference proteome</keyword>
<gene>
    <name evidence="1" type="ORF">LSAT_V11C400203020</name>
</gene>
<accession>A0A9R1VQN7</accession>
<comment type="caution">
    <text evidence="1">The sequence shown here is derived from an EMBL/GenBank/DDBJ whole genome shotgun (WGS) entry which is preliminary data.</text>
</comment>
<evidence type="ECO:0000313" key="1">
    <source>
        <dbReference type="EMBL" id="KAJ0209508.1"/>
    </source>
</evidence>
<proteinExistence type="predicted"/>
<reference evidence="1 2" key="1">
    <citation type="journal article" date="2017" name="Nat. Commun.">
        <title>Genome assembly with in vitro proximity ligation data and whole-genome triplication in lettuce.</title>
        <authorList>
            <person name="Reyes-Chin-Wo S."/>
            <person name="Wang Z."/>
            <person name="Yang X."/>
            <person name="Kozik A."/>
            <person name="Arikit S."/>
            <person name="Song C."/>
            <person name="Xia L."/>
            <person name="Froenicke L."/>
            <person name="Lavelle D.O."/>
            <person name="Truco M.J."/>
            <person name="Xia R."/>
            <person name="Zhu S."/>
            <person name="Xu C."/>
            <person name="Xu H."/>
            <person name="Xu X."/>
            <person name="Cox K."/>
            <person name="Korf I."/>
            <person name="Meyers B.C."/>
            <person name="Michelmore R.W."/>
        </authorList>
    </citation>
    <scope>NUCLEOTIDE SEQUENCE [LARGE SCALE GENOMIC DNA]</scope>
    <source>
        <strain evidence="2">cv. Salinas</strain>
        <tissue evidence="1">Seedlings</tissue>
    </source>
</reference>
<dbReference type="EMBL" id="NBSK02000004">
    <property type="protein sequence ID" value="KAJ0209508.1"/>
    <property type="molecule type" value="Genomic_DNA"/>
</dbReference>
<dbReference type="Proteomes" id="UP000235145">
    <property type="component" value="Unassembled WGS sequence"/>
</dbReference>